<dbReference type="InterPro" id="IPR023465">
    <property type="entry name" value="Riboflavin_kinase_dom_sf"/>
</dbReference>
<keyword evidence="10" id="KW-1185">Reference proteome</keyword>
<dbReference type="GO" id="GO:0005524">
    <property type="term" value="F:ATP binding"/>
    <property type="evidence" value="ECO:0007669"/>
    <property type="project" value="UniProtKB-KW"/>
</dbReference>
<keyword evidence="6" id="KW-0067">ATP-binding</keyword>
<evidence type="ECO:0000259" key="8">
    <source>
        <dbReference type="SMART" id="SM00904"/>
    </source>
</evidence>
<dbReference type="AlphaFoldDB" id="A0A1E5XU08"/>
<dbReference type="EMBL" id="LAJE02000094">
    <property type="protein sequence ID" value="OEO32077.1"/>
    <property type="molecule type" value="Genomic_DNA"/>
</dbReference>
<sequence length="136" mass="15016">MPSPTPPELVISGLVVHGEKRGRALGFPTANIALAAGNPFPTEGVYCCLARFSHRDALYGATVSVGTNPTFPDIASIRVEAHIHDLDELLYGLSAELRLLHRLRDMRRFANVEELIAQMESDVQQSRQLLIARGRR</sequence>
<accession>A0A1E5XU08</accession>
<dbReference type="PANTHER" id="PTHR22749">
    <property type="entry name" value="RIBOFLAVIN KINASE/FMN ADENYLYLTRANSFERASE"/>
    <property type="match status" value="1"/>
</dbReference>
<feature type="domain" description="Riboflavin kinase" evidence="8">
    <location>
        <begin position="8"/>
        <end position="131"/>
    </location>
</feature>
<evidence type="ECO:0000256" key="3">
    <source>
        <dbReference type="ARBA" id="ARBA00022643"/>
    </source>
</evidence>
<organism evidence="9 10">
    <name type="scientific">Devosia insulae DS-56</name>
    <dbReference type="NCBI Taxonomy" id="1116389"/>
    <lineage>
        <taxon>Bacteria</taxon>
        <taxon>Pseudomonadati</taxon>
        <taxon>Pseudomonadota</taxon>
        <taxon>Alphaproteobacteria</taxon>
        <taxon>Hyphomicrobiales</taxon>
        <taxon>Devosiaceae</taxon>
        <taxon>Devosia</taxon>
    </lineage>
</organism>
<dbReference type="PANTHER" id="PTHR22749:SF6">
    <property type="entry name" value="RIBOFLAVIN KINASE"/>
    <property type="match status" value="1"/>
</dbReference>
<evidence type="ECO:0000256" key="1">
    <source>
        <dbReference type="ARBA" id="ARBA00012105"/>
    </source>
</evidence>
<evidence type="ECO:0000313" key="10">
    <source>
        <dbReference type="Proteomes" id="UP000095463"/>
    </source>
</evidence>
<dbReference type="GO" id="GO:0009231">
    <property type="term" value="P:riboflavin biosynthetic process"/>
    <property type="evidence" value="ECO:0007669"/>
    <property type="project" value="InterPro"/>
</dbReference>
<evidence type="ECO:0000256" key="2">
    <source>
        <dbReference type="ARBA" id="ARBA00022630"/>
    </source>
</evidence>
<evidence type="ECO:0000256" key="7">
    <source>
        <dbReference type="ARBA" id="ARBA00047880"/>
    </source>
</evidence>
<keyword evidence="3" id="KW-0288">FMN</keyword>
<dbReference type="SUPFAM" id="SSF82114">
    <property type="entry name" value="Riboflavin kinase-like"/>
    <property type="match status" value="1"/>
</dbReference>
<dbReference type="Gene3D" id="2.40.30.30">
    <property type="entry name" value="Riboflavin kinase-like"/>
    <property type="match status" value="1"/>
</dbReference>
<keyword evidence="2" id="KW-0285">Flavoprotein</keyword>
<dbReference type="InterPro" id="IPR015865">
    <property type="entry name" value="Riboflavin_kinase_bac/euk"/>
</dbReference>
<gene>
    <name evidence="9" type="ORF">VW23_013240</name>
</gene>
<reference evidence="9 10" key="1">
    <citation type="journal article" date="2015" name="Genome Announc.">
        <title>Genome Assemblies of Three Soil-Associated Devosia species: D. insulae, D. limi, and D. soli.</title>
        <authorList>
            <person name="Hassan Y.I."/>
            <person name="Lepp D."/>
            <person name="Zhou T."/>
        </authorList>
    </citation>
    <scope>NUCLEOTIDE SEQUENCE [LARGE SCALE GENOMIC DNA]</scope>
    <source>
        <strain evidence="9 10">DS-56</strain>
    </source>
</reference>
<dbReference type="SMART" id="SM00904">
    <property type="entry name" value="Flavokinase"/>
    <property type="match status" value="1"/>
</dbReference>
<dbReference type="Proteomes" id="UP000095463">
    <property type="component" value="Unassembled WGS sequence"/>
</dbReference>
<evidence type="ECO:0000256" key="5">
    <source>
        <dbReference type="ARBA" id="ARBA00022741"/>
    </source>
</evidence>
<keyword evidence="5" id="KW-0547">Nucleotide-binding</keyword>
<dbReference type="GO" id="GO:0009398">
    <property type="term" value="P:FMN biosynthetic process"/>
    <property type="evidence" value="ECO:0007669"/>
    <property type="project" value="TreeGrafter"/>
</dbReference>
<keyword evidence="4" id="KW-0808">Transferase</keyword>
<dbReference type="InterPro" id="IPR023468">
    <property type="entry name" value="Riboflavin_kinase"/>
</dbReference>
<comment type="catalytic activity">
    <reaction evidence="7">
        <text>riboflavin + ATP = FMN + ADP + H(+)</text>
        <dbReference type="Rhea" id="RHEA:14357"/>
        <dbReference type="ChEBI" id="CHEBI:15378"/>
        <dbReference type="ChEBI" id="CHEBI:30616"/>
        <dbReference type="ChEBI" id="CHEBI:57986"/>
        <dbReference type="ChEBI" id="CHEBI:58210"/>
        <dbReference type="ChEBI" id="CHEBI:456216"/>
        <dbReference type="EC" id="2.7.1.26"/>
    </reaction>
</comment>
<evidence type="ECO:0000256" key="6">
    <source>
        <dbReference type="ARBA" id="ARBA00022840"/>
    </source>
</evidence>
<dbReference type="EC" id="2.7.1.26" evidence="1"/>
<comment type="caution">
    <text evidence="9">The sequence shown here is derived from an EMBL/GenBank/DDBJ whole genome shotgun (WGS) entry which is preliminary data.</text>
</comment>
<evidence type="ECO:0000313" key="9">
    <source>
        <dbReference type="EMBL" id="OEO32077.1"/>
    </source>
</evidence>
<dbReference type="RefSeq" id="WP_069908762.1">
    <property type="nucleotide sequence ID" value="NZ_LAJE02000094.1"/>
</dbReference>
<dbReference type="GO" id="GO:0008531">
    <property type="term" value="F:riboflavin kinase activity"/>
    <property type="evidence" value="ECO:0007669"/>
    <property type="project" value="UniProtKB-EC"/>
</dbReference>
<evidence type="ECO:0000256" key="4">
    <source>
        <dbReference type="ARBA" id="ARBA00022679"/>
    </source>
</evidence>
<proteinExistence type="predicted"/>
<protein>
    <recommendedName>
        <fullName evidence="1">riboflavin kinase</fullName>
        <ecNumber evidence="1">2.7.1.26</ecNumber>
    </recommendedName>
</protein>
<name>A0A1E5XU08_9HYPH</name>
<dbReference type="Pfam" id="PF01687">
    <property type="entry name" value="Flavokinase"/>
    <property type="match status" value="1"/>
</dbReference>